<evidence type="ECO:0000259" key="1">
    <source>
        <dbReference type="Pfam" id="PF00144"/>
    </source>
</evidence>
<dbReference type="Gene3D" id="3.40.710.10">
    <property type="entry name" value="DD-peptidase/beta-lactamase superfamily"/>
    <property type="match status" value="1"/>
</dbReference>
<feature type="domain" description="Beta-lactamase-related" evidence="1">
    <location>
        <begin position="56"/>
        <end position="384"/>
    </location>
</feature>
<dbReference type="SUPFAM" id="SSF56601">
    <property type="entry name" value="beta-lactamase/transpeptidase-like"/>
    <property type="match status" value="1"/>
</dbReference>
<dbReference type="PROSITE" id="PS51318">
    <property type="entry name" value="TAT"/>
    <property type="match status" value="1"/>
</dbReference>
<protein>
    <submittedName>
        <fullName evidence="2">Serine hydrolase</fullName>
    </submittedName>
</protein>
<dbReference type="InterPro" id="IPR006311">
    <property type="entry name" value="TAT_signal"/>
</dbReference>
<dbReference type="AlphaFoldDB" id="A0A919RAI7"/>
<dbReference type="PANTHER" id="PTHR46825:SF9">
    <property type="entry name" value="BETA-LACTAMASE-RELATED DOMAIN-CONTAINING PROTEIN"/>
    <property type="match status" value="1"/>
</dbReference>
<dbReference type="GO" id="GO:0016787">
    <property type="term" value="F:hydrolase activity"/>
    <property type="evidence" value="ECO:0007669"/>
    <property type="project" value="UniProtKB-KW"/>
</dbReference>
<dbReference type="InterPro" id="IPR012338">
    <property type="entry name" value="Beta-lactam/transpept-like"/>
</dbReference>
<dbReference type="Pfam" id="PF00144">
    <property type="entry name" value="Beta-lactamase"/>
    <property type="match status" value="1"/>
</dbReference>
<accession>A0A919RAI7</accession>
<sequence length="399" mass="42945">MTRESSPPRASRRSMLGLLGAAPVAAGLVAAGRPTRAEASASRPAPGELRPGGEFDRFLADRAAKDLFSGVVVLAYRGRPVFRRAYGMANKADSIPNRLQTRFDLASVTKTFTAVAVAQLAERGKIGFHEKLGTYLQGFSPEIGQNVTVHQLLTHTAGVGRPPMGSEPPTRPEWDTVQKVWDGTAKTIRGLPPQFTPGTQYRYSNDGYFLLGEIVATVSGQSYYDYVREHIFKPAGMTHADFSTKPQVIADRDIARPYASRPSGERFDFTTSPVFPFVGLPYRGAYATAGDLLAFAHALRNGKLLGSAYAELITGGKTAVPPTEQPAITRQHMFYGYGFSDAIVNGRHVVGHSGGGPGAGNNLDVFPGLDWVAVILGNYDAPAVPIVELERRLVVGNAR</sequence>
<reference evidence="2" key="1">
    <citation type="submission" date="2021-01" db="EMBL/GenBank/DDBJ databases">
        <title>Whole genome shotgun sequence of Sinosporangium siamense NBRC 109515.</title>
        <authorList>
            <person name="Komaki H."/>
            <person name="Tamura T."/>
        </authorList>
    </citation>
    <scope>NUCLEOTIDE SEQUENCE</scope>
    <source>
        <strain evidence="2">NBRC 109515</strain>
    </source>
</reference>
<evidence type="ECO:0000313" key="3">
    <source>
        <dbReference type="Proteomes" id="UP000606172"/>
    </source>
</evidence>
<proteinExistence type="predicted"/>
<dbReference type="Proteomes" id="UP000606172">
    <property type="component" value="Unassembled WGS sequence"/>
</dbReference>
<dbReference type="InterPro" id="IPR050491">
    <property type="entry name" value="AmpC-like"/>
</dbReference>
<organism evidence="2 3">
    <name type="scientific">Sinosporangium siamense</name>
    <dbReference type="NCBI Taxonomy" id="1367973"/>
    <lineage>
        <taxon>Bacteria</taxon>
        <taxon>Bacillati</taxon>
        <taxon>Actinomycetota</taxon>
        <taxon>Actinomycetes</taxon>
        <taxon>Streptosporangiales</taxon>
        <taxon>Streptosporangiaceae</taxon>
        <taxon>Sinosporangium</taxon>
    </lineage>
</organism>
<dbReference type="InterPro" id="IPR001466">
    <property type="entry name" value="Beta-lactam-related"/>
</dbReference>
<evidence type="ECO:0000313" key="2">
    <source>
        <dbReference type="EMBL" id="GII90396.1"/>
    </source>
</evidence>
<dbReference type="RefSeq" id="WP_204020774.1">
    <property type="nucleotide sequence ID" value="NZ_BOOW01000006.1"/>
</dbReference>
<comment type="caution">
    <text evidence="2">The sequence shown here is derived from an EMBL/GenBank/DDBJ whole genome shotgun (WGS) entry which is preliminary data.</text>
</comment>
<dbReference type="PANTHER" id="PTHR46825">
    <property type="entry name" value="D-ALANYL-D-ALANINE-CARBOXYPEPTIDASE/ENDOPEPTIDASE AMPH"/>
    <property type="match status" value="1"/>
</dbReference>
<gene>
    <name evidence="2" type="ORF">Ssi02_06270</name>
</gene>
<dbReference type="EMBL" id="BOOW01000006">
    <property type="protein sequence ID" value="GII90396.1"/>
    <property type="molecule type" value="Genomic_DNA"/>
</dbReference>
<keyword evidence="3" id="KW-1185">Reference proteome</keyword>
<name>A0A919RAI7_9ACTN</name>
<keyword evidence="2" id="KW-0378">Hydrolase</keyword>